<dbReference type="OrthoDB" id="1667587at2759"/>
<protein>
    <recommendedName>
        <fullName evidence="13">Autophagy-related protein 18</fullName>
    </recommendedName>
</protein>
<feature type="region of interest" description="Disordered" evidence="14">
    <location>
        <begin position="371"/>
        <end position="419"/>
    </location>
</feature>
<dbReference type="GO" id="GO:0015031">
    <property type="term" value="P:protein transport"/>
    <property type="evidence" value="ECO:0007669"/>
    <property type="project" value="UniProtKB-KW"/>
</dbReference>
<comment type="subcellular location">
    <subcellularLocation>
        <location evidence="2">Endosome membrane</location>
        <topology evidence="2">Peripheral membrane protein</topology>
    </subcellularLocation>
    <subcellularLocation>
        <location evidence="3">Preautophagosomal structure membrane</location>
        <topology evidence="3">Peripheral membrane protein</topology>
    </subcellularLocation>
    <subcellularLocation>
        <location evidence="1">Vacuole membrane</location>
        <topology evidence="1">Peripheral membrane protein</topology>
    </subcellularLocation>
</comment>
<keyword evidence="4" id="KW-0813">Transport</keyword>
<evidence type="ECO:0000256" key="2">
    <source>
        <dbReference type="ARBA" id="ARBA00004481"/>
    </source>
</evidence>
<reference evidence="15 16" key="1">
    <citation type="submission" date="2018-11" db="EMBL/GenBank/DDBJ databases">
        <title>Genome sequence of Saitozyma podzolica DSM 27192.</title>
        <authorList>
            <person name="Aliyu H."/>
            <person name="Gorte O."/>
            <person name="Ochsenreither K."/>
        </authorList>
    </citation>
    <scope>NUCLEOTIDE SEQUENCE [LARGE SCALE GENOMIC DNA]</scope>
    <source>
        <strain evidence="15 16">DSM 27192</strain>
    </source>
</reference>
<dbReference type="Gene3D" id="2.130.10.10">
    <property type="entry name" value="YVTN repeat-like/Quinoprotein amine dehydrogenase"/>
    <property type="match status" value="1"/>
</dbReference>
<dbReference type="InterPro" id="IPR001680">
    <property type="entry name" value="WD40_rpt"/>
</dbReference>
<evidence type="ECO:0000256" key="11">
    <source>
        <dbReference type="ARBA" id="ARBA00023136"/>
    </source>
</evidence>
<evidence type="ECO:0000256" key="12">
    <source>
        <dbReference type="ARBA" id="ARBA00025740"/>
    </source>
</evidence>
<comment type="caution">
    <text evidence="15">The sequence shown here is derived from an EMBL/GenBank/DDBJ whole genome shotgun (WGS) entry which is preliminary data.</text>
</comment>
<keyword evidence="10" id="KW-0072">Autophagy</keyword>
<dbReference type="GO" id="GO:0034045">
    <property type="term" value="C:phagophore assembly site membrane"/>
    <property type="evidence" value="ECO:0007669"/>
    <property type="project" value="UniProtKB-SubCell"/>
</dbReference>
<dbReference type="InterPro" id="IPR015943">
    <property type="entry name" value="WD40/YVTN_repeat-like_dom_sf"/>
</dbReference>
<dbReference type="Proteomes" id="UP000279259">
    <property type="component" value="Unassembled WGS sequence"/>
</dbReference>
<evidence type="ECO:0000256" key="5">
    <source>
        <dbReference type="ARBA" id="ARBA00022554"/>
    </source>
</evidence>
<dbReference type="InterPro" id="IPR048720">
    <property type="entry name" value="PROPPIN"/>
</dbReference>
<keyword evidence="9" id="KW-0653">Protein transport</keyword>
<keyword evidence="5" id="KW-0926">Vacuole</keyword>
<organism evidence="15 16">
    <name type="scientific">Saitozyma podzolica</name>
    <dbReference type="NCBI Taxonomy" id="1890683"/>
    <lineage>
        <taxon>Eukaryota</taxon>
        <taxon>Fungi</taxon>
        <taxon>Dikarya</taxon>
        <taxon>Basidiomycota</taxon>
        <taxon>Agaricomycotina</taxon>
        <taxon>Tremellomycetes</taxon>
        <taxon>Tremellales</taxon>
        <taxon>Trimorphomycetaceae</taxon>
        <taxon>Saitozyma</taxon>
    </lineage>
</organism>
<dbReference type="AlphaFoldDB" id="A0A427YQE0"/>
<name>A0A427YQE0_9TREE</name>
<dbReference type="InterPro" id="IPR036322">
    <property type="entry name" value="WD40_repeat_dom_sf"/>
</dbReference>
<proteinExistence type="inferred from homology"/>
<dbReference type="FunFam" id="2.130.10.10:FF:000965">
    <property type="entry name" value="Autophagy-like protein 18 Atg18"/>
    <property type="match status" value="1"/>
</dbReference>
<keyword evidence="16" id="KW-1185">Reference proteome</keyword>
<keyword evidence="7" id="KW-0677">Repeat</keyword>
<dbReference type="GO" id="GO:0005774">
    <property type="term" value="C:vacuolar membrane"/>
    <property type="evidence" value="ECO:0007669"/>
    <property type="project" value="UniProtKB-SubCell"/>
</dbReference>
<keyword evidence="11" id="KW-0472">Membrane</keyword>
<accession>A0A427YQE0</accession>
<dbReference type="GO" id="GO:0006914">
    <property type="term" value="P:autophagy"/>
    <property type="evidence" value="ECO:0007669"/>
    <property type="project" value="UniProtKB-KW"/>
</dbReference>
<dbReference type="STRING" id="1890683.A0A427YQE0"/>
<comment type="similarity">
    <text evidence="12">Belongs to the WD repeat PROPPIN family.</text>
</comment>
<keyword evidence="6" id="KW-0853">WD repeat</keyword>
<gene>
    <name evidence="15" type="primary">ATG18</name>
    <name evidence="15" type="ORF">EHS25_007682</name>
</gene>
<dbReference type="EMBL" id="RSCD01000004">
    <property type="protein sequence ID" value="RSH93328.1"/>
    <property type="molecule type" value="Genomic_DNA"/>
</dbReference>
<evidence type="ECO:0000256" key="10">
    <source>
        <dbReference type="ARBA" id="ARBA00023006"/>
    </source>
</evidence>
<dbReference type="Pfam" id="PF21032">
    <property type="entry name" value="PROPPIN"/>
    <property type="match status" value="2"/>
</dbReference>
<dbReference type="SUPFAM" id="SSF50978">
    <property type="entry name" value="WD40 repeat-like"/>
    <property type="match status" value="1"/>
</dbReference>
<evidence type="ECO:0000313" key="16">
    <source>
        <dbReference type="Proteomes" id="UP000279259"/>
    </source>
</evidence>
<evidence type="ECO:0000256" key="1">
    <source>
        <dbReference type="ARBA" id="ARBA00004148"/>
    </source>
</evidence>
<sequence length="520" mass="55146">MRQSQLYAFNSPHLSLAHTSTPSFLVVPTISAAFDIQPPVSGTTTPLAALSHIHRDTAKHRVQTRGLRWSVECQCAVAAYTSDTISPSMSRGSKRHPELLCCNFNQDFSCITVGHRKGYTILNCDPFGKVHSKTDQGATGIVEMLFCTSLVALVGAAENQPSNSPRKLQIVNTKRQSTICELIFPTSVLSVKMNRKRLVVVLETEIYIYDISTMKLLHTIETGPNPNAVVALSSSSEHSYLAYPSPAASASAPLSSSSVPSAPPAPTTGDVLLFDTLNLSAINVIQAHKSPIACLALNSTGTMLATASDKGTVVRVFSVPDAKKLWQFRRGSSSARIWSINFNLASSLLAVSSDSSTIHIYKLSSKGGHAHPSAQASLEAALPPSPGSGGIEETPSETPSTLSPPGGPGSPTATATSSLKRRSYHIGKSFVGGVGGYLPRSVSEMWEPQRDFAFIKLRGNHGRTAVAMSGTVPQVMVISEEGLFQAYNIDLENGGECSLMKEFALLGSDDSSALGAANGD</sequence>
<evidence type="ECO:0000256" key="6">
    <source>
        <dbReference type="ARBA" id="ARBA00022574"/>
    </source>
</evidence>
<evidence type="ECO:0000256" key="4">
    <source>
        <dbReference type="ARBA" id="ARBA00022448"/>
    </source>
</evidence>
<evidence type="ECO:0000256" key="7">
    <source>
        <dbReference type="ARBA" id="ARBA00022737"/>
    </source>
</evidence>
<evidence type="ECO:0000256" key="13">
    <source>
        <dbReference type="ARBA" id="ARBA00039247"/>
    </source>
</evidence>
<evidence type="ECO:0000313" key="15">
    <source>
        <dbReference type="EMBL" id="RSH93328.1"/>
    </source>
</evidence>
<dbReference type="PANTHER" id="PTHR11227">
    <property type="entry name" value="WD-REPEAT PROTEIN INTERACTING WITH PHOSPHOINOSIDES WIPI -RELATED"/>
    <property type="match status" value="1"/>
</dbReference>
<evidence type="ECO:0000256" key="3">
    <source>
        <dbReference type="ARBA" id="ARBA00004623"/>
    </source>
</evidence>
<dbReference type="SMART" id="SM00320">
    <property type="entry name" value="WD40"/>
    <property type="match status" value="2"/>
</dbReference>
<keyword evidence="8" id="KW-0967">Endosome</keyword>
<dbReference type="GO" id="GO:0010008">
    <property type="term" value="C:endosome membrane"/>
    <property type="evidence" value="ECO:0007669"/>
    <property type="project" value="UniProtKB-SubCell"/>
</dbReference>
<evidence type="ECO:0000256" key="14">
    <source>
        <dbReference type="SAM" id="MobiDB-lite"/>
    </source>
</evidence>
<evidence type="ECO:0000256" key="8">
    <source>
        <dbReference type="ARBA" id="ARBA00022753"/>
    </source>
</evidence>
<feature type="compositionally biased region" description="Low complexity" evidence="14">
    <location>
        <begin position="392"/>
        <end position="418"/>
    </location>
</feature>
<evidence type="ECO:0000256" key="9">
    <source>
        <dbReference type="ARBA" id="ARBA00022927"/>
    </source>
</evidence>